<feature type="region of interest" description="Disordered" evidence="1">
    <location>
        <begin position="1132"/>
        <end position="1180"/>
    </location>
</feature>
<comment type="caution">
    <text evidence="2">The sequence shown here is derived from an EMBL/GenBank/DDBJ whole genome shotgun (WGS) entry which is preliminary data.</text>
</comment>
<feature type="compositionally biased region" description="Polar residues" evidence="1">
    <location>
        <begin position="1164"/>
        <end position="1180"/>
    </location>
</feature>
<dbReference type="AlphaFoldDB" id="D3KHX4"/>
<keyword evidence="3" id="KW-1185">Reference proteome</keyword>
<dbReference type="Pfam" id="PF05623">
    <property type="entry name" value="DUF789"/>
    <property type="match status" value="2"/>
</dbReference>
<dbReference type="HOGENOM" id="CLU_273162_0_0_1"/>
<dbReference type="PANTHER" id="PTHR31343:SF42">
    <property type="entry name" value="T15D22.8"/>
    <property type="match status" value="1"/>
</dbReference>
<sequence length="1180" mass="133248">MHSEQGAVARDQDNLGTIIECLTPRVSITALSSSSTPLVHLASVWRFFDSPYGHSVLFPRPDGTLFRTYWVPVLSKIELYPVQRPSLTISNTASRPYPDLLFSPLIYEDRRSVAERQPFIEMIKSLARTNPVIQEGTIMDIDPKSWFSVVWSQISVDPQYLDLQRDHLLTFYRFNTPQTVSWLTNARSSDHDHHLEMYIKYNRFYTEKRSASNKQLRFSPSDSGSITSPLKLLNLSQSDIQHALDTHDCTYSLLTVHSPMLPTCTSDLTWARNGFQPERSFASPGIINSLKTHRSIKEKNNLTNISSCTSFEDTNTQPHTKKVYSKTDDHTFLQRKQLAEKWVGAEFLRVKDAFCIHHLCRESAPSAETILDVFNYFVEHLHVCTDLQVETSTIVLRGNISRKYHEPSILSWSERKGYLMLDATSTHFGYKRSGRMSADDIRKIFHRSSYSLSEYPRTIIHLYAILLVMQQHSEVYKDLPLYYRIIINALYYTGLQQIMSRSKVADPVTIDAETITSYHTTKNFALAASARHDGYLRKNETGQNNSEKGFVVNLDATAKSTIQSTNEPREGCPDSIIQPKTIAGLNYSIDLLPPYNISSFNPESTSRISSILDSLTLQQLHSTLCDLMKHFYPANGSCVERVFSKTRSIPASFKYLHNVGFKSIMNPLNSLLSHDMRHTASLQLMLSHPIFKRSSSEYKQSMQAVFHHQTSSSLVTSNSHCSSSIVITTTKHHNLEKLSSDSTRISPPSSAVSTAEVKESLTDGSSDHITIVSDAPLQSGVSTCKTVSLNPSPLISTTSPFDSSNSYLSLLLDDGRRPCSSGDAEVVSFSKETTKASRSKARLRETKRKELSITVGTSLVPGDKERCEKIILEQYRTFIKLLYHLLTHKQNDKTHDYLVCPSSSHAPYLTFYRRDPSSDCSCDFCHQSFIMQGGTCSASGWDRGSGYILPSPSSRASFDAFLCESATRRLVCSPGIRRYICSDKALARFTHFSANYKLTEFSNLSAVATKFLSSRSIMDGIRLSFVGCLPLNTFHTNLEFYRSTDNSEENFKLIRSKDSKHILKFSEYPVIYHIFLEIILNYVPVYHDLISCMPPKLDKFILEPRVITRKIAFTDTIDDSAIQLRGGHVLAIHPPRQRPSSAEGGSREHARKPKAARLKHQRVGHSNQPSNRSPAVNSSK</sequence>
<protein>
    <submittedName>
        <fullName evidence="2">Uncharacterized protein</fullName>
    </submittedName>
</protein>
<organism evidence="2 3">
    <name type="scientific">Giardia intestinalis (strain ATCC 50803 / WB clone C6)</name>
    <name type="common">Giardia lamblia</name>
    <dbReference type="NCBI Taxonomy" id="184922"/>
    <lineage>
        <taxon>Eukaryota</taxon>
        <taxon>Metamonada</taxon>
        <taxon>Diplomonadida</taxon>
        <taxon>Hexamitidae</taxon>
        <taxon>Giardiinae</taxon>
        <taxon>Giardia</taxon>
    </lineage>
</organism>
<dbReference type="Proteomes" id="UP000001548">
    <property type="component" value="Unassembled WGS sequence"/>
</dbReference>
<evidence type="ECO:0000313" key="2">
    <source>
        <dbReference type="EMBL" id="KAE8304762.1"/>
    </source>
</evidence>
<dbReference type="PANTHER" id="PTHR31343">
    <property type="entry name" value="T15D22.8"/>
    <property type="match status" value="1"/>
</dbReference>
<proteinExistence type="predicted"/>
<gene>
    <name evidence="2" type="ORF">GL50803_00101739</name>
</gene>
<reference evidence="2 3" key="1">
    <citation type="journal article" date="2007" name="Science">
        <title>Genomic minimalism in the early diverging intestinal parasite Giardia lamblia.</title>
        <authorList>
            <person name="Morrison H.G."/>
            <person name="McArthur A.G."/>
            <person name="Gillin F.D."/>
            <person name="Aley S.B."/>
            <person name="Adam R.D."/>
            <person name="Olsen G.J."/>
            <person name="Best A.A."/>
            <person name="Cande W.Z."/>
            <person name="Chen F."/>
            <person name="Cipriano M.J."/>
            <person name="Davids B.J."/>
            <person name="Dawson S.C."/>
            <person name="Elmendorf H.G."/>
            <person name="Hehl A.B."/>
            <person name="Holder M.E."/>
            <person name="Huse S.M."/>
            <person name="Kim U.U."/>
            <person name="Lasek-Nesselquist E."/>
            <person name="Manning G."/>
            <person name="Nigam A."/>
            <person name="Nixon J.E."/>
            <person name="Palm D."/>
            <person name="Passamaneck N.E."/>
            <person name="Prabhu A."/>
            <person name="Reich C.I."/>
            <person name="Reiner D.S."/>
            <person name="Samuelson J."/>
            <person name="Svard S.G."/>
            <person name="Sogin M.L."/>
        </authorList>
    </citation>
    <scope>NUCLEOTIDE SEQUENCE [LARGE SCALE GENOMIC DNA]</scope>
    <source>
        <strain evidence="2 3">WB C6</strain>
    </source>
</reference>
<name>D3KHX4_GIAIC</name>
<dbReference type="InterPro" id="IPR008507">
    <property type="entry name" value="DUF789"/>
</dbReference>
<feature type="compositionally biased region" description="Basic residues" evidence="1">
    <location>
        <begin position="1149"/>
        <end position="1163"/>
    </location>
</feature>
<dbReference type="OMA" id="YHIFLEI"/>
<dbReference type="VEuPathDB" id="GiardiaDB:GL50803_101739"/>
<evidence type="ECO:0000256" key="1">
    <source>
        <dbReference type="SAM" id="MobiDB-lite"/>
    </source>
</evidence>
<evidence type="ECO:0000313" key="3">
    <source>
        <dbReference type="Proteomes" id="UP000001548"/>
    </source>
</evidence>
<dbReference type="EMBL" id="AACB03000001">
    <property type="protein sequence ID" value="KAE8304762.1"/>
    <property type="molecule type" value="Genomic_DNA"/>
</dbReference>
<accession>D3KHX4</accession>